<evidence type="ECO:0000313" key="4">
    <source>
        <dbReference type="Proteomes" id="UP000185003"/>
    </source>
</evidence>
<gene>
    <name evidence="3" type="ORF">SAMN04488055_1390</name>
</gene>
<dbReference type="Pfam" id="PF02272">
    <property type="entry name" value="DHHA1"/>
    <property type="match status" value="1"/>
</dbReference>
<sequence length="334" mass="38015">MKPIEEIKPLLESPKKVVVTMHQKPDADAMGSSLAMCHYLRRKGHDVTVISPTNFPDFLKWMPGSDTVLDFESAQEKSIKALEGVELLFCLDFNTMSRTKTMEPYLEKLQCVKVLIDHHLEPQPDFDYGISDTTAASTAQLVYEIIYRLGDEHYIDNDIAQCIYAGTMTDTGSFRFASTSARVHRMVADLLERGLEHELIHQAIYDNFLENRLRFIGHSLLNRMEVYYEANTAIMAIPYSDLKRFDLQTGDTEGLVNFLLSIQGIKLAALIIDRNSEVKLSFRSKGNFDVNTFARKYFEGGGHFHASGGRSTDSLERTVQRFLKAMHENEDILQ</sequence>
<dbReference type="GO" id="GO:0003676">
    <property type="term" value="F:nucleic acid binding"/>
    <property type="evidence" value="ECO:0007669"/>
    <property type="project" value="InterPro"/>
</dbReference>
<reference evidence="4" key="1">
    <citation type="submission" date="2016-11" db="EMBL/GenBank/DDBJ databases">
        <authorList>
            <person name="Varghese N."/>
            <person name="Submissions S."/>
        </authorList>
    </citation>
    <scope>NUCLEOTIDE SEQUENCE [LARGE SCALE GENOMIC DNA]</scope>
    <source>
        <strain evidence="4">DSM 24787</strain>
    </source>
</reference>
<feature type="domain" description="DHHA1" evidence="2">
    <location>
        <begin position="244"/>
        <end position="328"/>
    </location>
</feature>
<protein>
    <submittedName>
        <fullName evidence="3">Phosphoesterase RecJ domain-containing protein</fullName>
    </submittedName>
</protein>
<dbReference type="STRING" id="536979.SAMN04488055_1390"/>
<dbReference type="PANTHER" id="PTHR47618">
    <property type="entry name" value="BIFUNCTIONAL OLIGORIBONUCLEASE AND PAP PHOSPHATASE NRNA"/>
    <property type="match status" value="1"/>
</dbReference>
<proteinExistence type="predicted"/>
<dbReference type="Pfam" id="PF01368">
    <property type="entry name" value="DHH"/>
    <property type="match status" value="1"/>
</dbReference>
<dbReference type="AlphaFoldDB" id="A0A1N6E8L6"/>
<accession>A0A1N6E8L6</accession>
<keyword evidence="4" id="KW-1185">Reference proteome</keyword>
<dbReference type="Proteomes" id="UP000185003">
    <property type="component" value="Unassembled WGS sequence"/>
</dbReference>
<dbReference type="InterPro" id="IPR003156">
    <property type="entry name" value="DHHA1_dom"/>
</dbReference>
<dbReference type="Gene3D" id="3.10.310.30">
    <property type="match status" value="1"/>
</dbReference>
<dbReference type="EMBL" id="FSRA01000001">
    <property type="protein sequence ID" value="SIN79379.1"/>
    <property type="molecule type" value="Genomic_DNA"/>
</dbReference>
<dbReference type="InterPro" id="IPR038763">
    <property type="entry name" value="DHH_sf"/>
</dbReference>
<dbReference type="OrthoDB" id="9803668at2"/>
<dbReference type="RefSeq" id="WP_074238535.1">
    <property type="nucleotide sequence ID" value="NZ_FSRA01000001.1"/>
</dbReference>
<evidence type="ECO:0000313" key="3">
    <source>
        <dbReference type="EMBL" id="SIN79379.1"/>
    </source>
</evidence>
<evidence type="ECO:0000259" key="1">
    <source>
        <dbReference type="Pfam" id="PF01368"/>
    </source>
</evidence>
<dbReference type="InterPro" id="IPR001667">
    <property type="entry name" value="DDH_dom"/>
</dbReference>
<organism evidence="3 4">
    <name type="scientific">Chitinophaga niabensis</name>
    <dbReference type="NCBI Taxonomy" id="536979"/>
    <lineage>
        <taxon>Bacteria</taxon>
        <taxon>Pseudomonadati</taxon>
        <taxon>Bacteroidota</taxon>
        <taxon>Chitinophagia</taxon>
        <taxon>Chitinophagales</taxon>
        <taxon>Chitinophagaceae</taxon>
        <taxon>Chitinophaga</taxon>
    </lineage>
</organism>
<dbReference type="Gene3D" id="3.90.1640.10">
    <property type="entry name" value="inorganic pyrophosphatase (n-terminal core)"/>
    <property type="match status" value="1"/>
</dbReference>
<dbReference type="InterPro" id="IPR051319">
    <property type="entry name" value="Oligoribo/pAp-PDE_c-di-AMP_PDE"/>
</dbReference>
<evidence type="ECO:0000259" key="2">
    <source>
        <dbReference type="Pfam" id="PF02272"/>
    </source>
</evidence>
<dbReference type="SUPFAM" id="SSF64182">
    <property type="entry name" value="DHH phosphoesterases"/>
    <property type="match status" value="1"/>
</dbReference>
<dbReference type="PANTHER" id="PTHR47618:SF1">
    <property type="entry name" value="BIFUNCTIONAL OLIGORIBONUCLEASE AND PAP PHOSPHATASE NRNA"/>
    <property type="match status" value="1"/>
</dbReference>
<feature type="domain" description="DDH" evidence="1">
    <location>
        <begin position="16"/>
        <end position="167"/>
    </location>
</feature>
<name>A0A1N6E8L6_9BACT</name>